<evidence type="ECO:0000313" key="1">
    <source>
        <dbReference type="EMBL" id="VTP01962.1"/>
    </source>
</evidence>
<organism evidence="1">
    <name type="scientific">Mycobacterium riyadhense</name>
    <dbReference type="NCBI Taxonomy" id="486698"/>
    <lineage>
        <taxon>Bacteria</taxon>
        <taxon>Bacillati</taxon>
        <taxon>Actinomycetota</taxon>
        <taxon>Actinomycetes</taxon>
        <taxon>Mycobacteriales</taxon>
        <taxon>Mycobacteriaceae</taxon>
        <taxon>Mycobacterium</taxon>
    </lineage>
</organism>
<sequence length="103" mass="10811">MTSRRSAVRLHGGVPAGIQMLNLRTAAGDLDLTFFPAGFPDGYDSLLAGAQARSIGGISVTVAGLDDVIKSKAAAARAKDLDALPELINIAQRDRNRDHGLEL</sequence>
<dbReference type="AlphaFoldDB" id="A0A653EZ21"/>
<name>A0A653EZ21_9MYCO</name>
<protein>
    <submittedName>
        <fullName evidence="1">Uncharacterized protein</fullName>
    </submittedName>
</protein>
<dbReference type="EMBL" id="LR589125">
    <property type="protein sequence ID" value="VTP01962.1"/>
    <property type="molecule type" value="Genomic_DNA"/>
</dbReference>
<accession>A0A653EZ21</accession>
<gene>
    <name evidence="1" type="ORF">BIN_B_04306</name>
</gene>
<reference evidence="1" key="1">
    <citation type="submission" date="2019-05" db="EMBL/GenBank/DDBJ databases">
        <authorList>
            <person name="Naeem R."/>
            <person name="Antony C."/>
            <person name="Guan Q."/>
        </authorList>
    </citation>
    <scope>NUCLEOTIDE SEQUENCE</scope>
    <source>
        <strain evidence="1">2</strain>
    </source>
</reference>
<proteinExistence type="predicted"/>